<organism evidence="2 3">
    <name type="scientific">Pseudomonas baetica</name>
    <dbReference type="NCBI Taxonomy" id="674054"/>
    <lineage>
        <taxon>Bacteria</taxon>
        <taxon>Pseudomonadati</taxon>
        <taxon>Pseudomonadota</taxon>
        <taxon>Gammaproteobacteria</taxon>
        <taxon>Pseudomonadales</taxon>
        <taxon>Pseudomonadaceae</taxon>
        <taxon>Pseudomonas</taxon>
    </lineage>
</organism>
<comment type="caution">
    <text evidence="2">The sequence shown here is derived from an EMBL/GenBank/DDBJ whole genome shotgun (WGS) entry which is preliminary data.</text>
</comment>
<keyword evidence="3" id="KW-1185">Reference proteome</keyword>
<evidence type="ECO:0000256" key="1">
    <source>
        <dbReference type="SAM" id="Phobius"/>
    </source>
</evidence>
<accession>A0ABX4Q868</accession>
<keyword evidence="1" id="KW-0472">Membrane</keyword>
<proteinExistence type="predicted"/>
<keyword evidence="1" id="KW-1133">Transmembrane helix</keyword>
<name>A0ABX4Q868_9PSED</name>
<dbReference type="Proteomes" id="UP000232455">
    <property type="component" value="Unassembled WGS sequence"/>
</dbReference>
<keyword evidence="1" id="KW-0812">Transmembrane</keyword>
<gene>
    <name evidence="2" type="ORF">ATI02_5989</name>
</gene>
<evidence type="ECO:0000313" key="2">
    <source>
        <dbReference type="EMBL" id="PKA72888.1"/>
    </source>
</evidence>
<dbReference type="RefSeq" id="WP_100848147.1">
    <property type="nucleotide sequence ID" value="NZ_PHHE01000001.1"/>
</dbReference>
<sequence>MKAKGIWGMVIAGVLGLGALIGPPLADSLVKDGKLPDWISGKLTGLSEFLSQQIPFPLWLIILGVLLACALTVEFYKGAVKTADHAGDVARLTEECEKRDQRFLQMEEYKSSLLVQLAEKTQALEAMEALEAQRALDVPEAVQHHLSAIGLKVMAIVARCTDRNVKPTLSAIAAAIPVGHVEAHAAIDVLIENGFLTRIASVGGAKFQFTPAGRAFYVMQNEQQG</sequence>
<evidence type="ECO:0000313" key="3">
    <source>
        <dbReference type="Proteomes" id="UP000232455"/>
    </source>
</evidence>
<protein>
    <recommendedName>
        <fullName evidence="4">MarR family transcriptional regulator</fullName>
    </recommendedName>
</protein>
<evidence type="ECO:0008006" key="4">
    <source>
        <dbReference type="Google" id="ProtNLM"/>
    </source>
</evidence>
<feature type="transmembrane region" description="Helical" evidence="1">
    <location>
        <begin position="56"/>
        <end position="76"/>
    </location>
</feature>
<dbReference type="EMBL" id="PHHE01000001">
    <property type="protein sequence ID" value="PKA72888.1"/>
    <property type="molecule type" value="Genomic_DNA"/>
</dbReference>
<reference evidence="2 3" key="1">
    <citation type="submission" date="2017-11" db="EMBL/GenBank/DDBJ databases">
        <title>Genome sequencing of a diverse group of Pseudomonas species.</title>
        <authorList>
            <person name="Loper J."/>
        </authorList>
    </citation>
    <scope>NUCLEOTIDE SEQUENCE [LARGE SCALE GENOMIC DNA]</scope>
    <source>
        <strain evidence="2 3">LMG 25716</strain>
    </source>
</reference>